<evidence type="ECO:0000313" key="1">
    <source>
        <dbReference type="EMBL" id="CEK63016.1"/>
    </source>
</evidence>
<proteinExistence type="predicted"/>
<dbReference type="EMBL" id="HACG01016151">
    <property type="protein sequence ID" value="CEK63016.1"/>
    <property type="molecule type" value="Transcribed_RNA"/>
</dbReference>
<gene>
    <name evidence="1" type="primary">ORF46827</name>
    <name evidence="2" type="synonym">ORF46830</name>
</gene>
<evidence type="ECO:0000313" key="2">
    <source>
        <dbReference type="EMBL" id="CEK63017.1"/>
    </source>
</evidence>
<dbReference type="AlphaFoldDB" id="A0A0B6Z568"/>
<reference evidence="1" key="1">
    <citation type="submission" date="2014-12" db="EMBL/GenBank/DDBJ databases">
        <title>Insight into the proteome of Arion vulgaris.</title>
        <authorList>
            <person name="Aradska J."/>
            <person name="Bulat T."/>
            <person name="Smidak R."/>
            <person name="Sarate P."/>
            <person name="Gangsoo J."/>
            <person name="Sialana F."/>
            <person name="Bilban M."/>
            <person name="Lubec G."/>
        </authorList>
    </citation>
    <scope>NUCLEOTIDE SEQUENCE</scope>
    <source>
        <tissue evidence="1">Skin</tissue>
    </source>
</reference>
<name>A0A0B6Z568_9EUPU</name>
<accession>A0A0B6Z568</accession>
<dbReference type="EMBL" id="HACG01016152">
    <property type="protein sequence ID" value="CEK63017.1"/>
    <property type="molecule type" value="Transcribed_RNA"/>
</dbReference>
<protein>
    <submittedName>
        <fullName evidence="1">Uncharacterized protein</fullName>
    </submittedName>
</protein>
<sequence length="53" mass="6097">MKIMIANKDVASKRPGELRAACDILQQHKCHMRCTPGIRTEEIQKTETIINQF</sequence>
<organism evidence="1">
    <name type="scientific">Arion vulgaris</name>
    <dbReference type="NCBI Taxonomy" id="1028688"/>
    <lineage>
        <taxon>Eukaryota</taxon>
        <taxon>Metazoa</taxon>
        <taxon>Spiralia</taxon>
        <taxon>Lophotrochozoa</taxon>
        <taxon>Mollusca</taxon>
        <taxon>Gastropoda</taxon>
        <taxon>Heterobranchia</taxon>
        <taxon>Euthyneura</taxon>
        <taxon>Panpulmonata</taxon>
        <taxon>Eupulmonata</taxon>
        <taxon>Stylommatophora</taxon>
        <taxon>Helicina</taxon>
        <taxon>Arionoidea</taxon>
        <taxon>Arionidae</taxon>
        <taxon>Arion</taxon>
    </lineage>
</organism>